<keyword evidence="1" id="KW-0472">Membrane</keyword>
<evidence type="ECO:0000313" key="3">
    <source>
        <dbReference type="WBParaSite" id="HCON_00125690-00001"/>
    </source>
</evidence>
<keyword evidence="1" id="KW-0812">Transmembrane</keyword>
<dbReference type="SUPFAM" id="SSF81321">
    <property type="entry name" value="Family A G protein-coupled receptor-like"/>
    <property type="match status" value="1"/>
</dbReference>
<feature type="transmembrane region" description="Helical" evidence="1">
    <location>
        <begin position="123"/>
        <end position="145"/>
    </location>
</feature>
<feature type="transmembrane region" description="Helical" evidence="1">
    <location>
        <begin position="206"/>
        <end position="226"/>
    </location>
</feature>
<keyword evidence="1" id="KW-1133">Transmembrane helix</keyword>
<dbReference type="WBParaSite" id="HCON_00125690-00001">
    <property type="protein sequence ID" value="HCON_00125690-00001"/>
    <property type="gene ID" value="HCON_00125690"/>
</dbReference>
<accession>A0A7I4YNW3</accession>
<feature type="transmembrane region" description="Helical" evidence="1">
    <location>
        <begin position="79"/>
        <end position="100"/>
    </location>
</feature>
<organism evidence="2 3">
    <name type="scientific">Haemonchus contortus</name>
    <name type="common">Barber pole worm</name>
    <dbReference type="NCBI Taxonomy" id="6289"/>
    <lineage>
        <taxon>Eukaryota</taxon>
        <taxon>Metazoa</taxon>
        <taxon>Ecdysozoa</taxon>
        <taxon>Nematoda</taxon>
        <taxon>Chromadorea</taxon>
        <taxon>Rhabditida</taxon>
        <taxon>Rhabditina</taxon>
        <taxon>Rhabditomorpha</taxon>
        <taxon>Strongyloidea</taxon>
        <taxon>Trichostrongylidae</taxon>
        <taxon>Haemonchus</taxon>
    </lineage>
</organism>
<sequence>MLVFNVVAVIIQAIIILDVIVSHASSGDHTVYPIRILSNCFQLVSWYFTSALVFLIGLNRIAILTKGPLSLLFTERERLLWISLILFTSSTIAGALPSGAMSNLLNLYDVKIGSEFIFKHGDLFSAMDCFFAALPLCSCSFYVAAFKKLRSIRRSGTLSVVMDRAESSVLKQGFLICILFTIPQVSFLISRYVFDFNAKFYLLSHAIFYISTNFPPIGFPVIVLLCSKEMRKLLRFGCFKQHHRVQPMNPEAFIAI</sequence>
<name>A0A7I4YNW3_HAECO</name>
<keyword evidence="2" id="KW-1185">Reference proteome</keyword>
<reference evidence="3" key="1">
    <citation type="submission" date="2020-12" db="UniProtKB">
        <authorList>
            <consortium name="WormBaseParasite"/>
        </authorList>
    </citation>
    <scope>IDENTIFICATION</scope>
    <source>
        <strain evidence="3">MHco3</strain>
    </source>
</reference>
<feature type="transmembrane region" description="Helical" evidence="1">
    <location>
        <begin position="36"/>
        <end position="58"/>
    </location>
</feature>
<dbReference type="OrthoDB" id="10560034at2759"/>
<dbReference type="Proteomes" id="UP000025227">
    <property type="component" value="Unplaced"/>
</dbReference>
<protein>
    <submittedName>
        <fullName evidence="3">Serpentine Receptor, class T</fullName>
    </submittedName>
</protein>
<dbReference type="AlphaFoldDB" id="A0A7I4YNW3"/>
<feature type="transmembrane region" description="Helical" evidence="1">
    <location>
        <begin position="174"/>
        <end position="194"/>
    </location>
</feature>
<proteinExistence type="predicted"/>
<evidence type="ECO:0000256" key="1">
    <source>
        <dbReference type="SAM" id="Phobius"/>
    </source>
</evidence>
<evidence type="ECO:0000313" key="2">
    <source>
        <dbReference type="Proteomes" id="UP000025227"/>
    </source>
</evidence>